<dbReference type="InterPro" id="IPR016181">
    <property type="entry name" value="Acyl_CoA_acyltransferase"/>
</dbReference>
<keyword evidence="1" id="KW-0808">Transferase</keyword>
<organism evidence="2 3">
    <name type="scientific">Streptomyces chryseus</name>
    <dbReference type="NCBI Taxonomy" id="68186"/>
    <lineage>
        <taxon>Bacteria</taxon>
        <taxon>Bacillati</taxon>
        <taxon>Actinomycetota</taxon>
        <taxon>Actinomycetes</taxon>
        <taxon>Kitasatosporales</taxon>
        <taxon>Streptomycetaceae</taxon>
        <taxon>Streptomyces</taxon>
    </lineage>
</organism>
<reference evidence="3" key="1">
    <citation type="journal article" date="2019" name="Int. J. Syst. Evol. Microbiol.">
        <title>The Global Catalogue of Microorganisms (GCM) 10K type strain sequencing project: providing services to taxonomists for standard genome sequencing and annotation.</title>
        <authorList>
            <consortium name="The Broad Institute Genomics Platform"/>
            <consortium name="The Broad Institute Genome Sequencing Center for Infectious Disease"/>
            <person name="Wu L."/>
            <person name="Ma J."/>
        </authorList>
    </citation>
    <scope>NUCLEOTIDE SEQUENCE [LARGE SCALE GENOMIC DNA]</scope>
    <source>
        <strain evidence="3">JCM 4737</strain>
    </source>
</reference>
<dbReference type="PANTHER" id="PTHR13947">
    <property type="entry name" value="GNAT FAMILY N-ACETYLTRANSFERASE"/>
    <property type="match status" value="1"/>
</dbReference>
<protein>
    <recommendedName>
        <fullName evidence="4">N-acetyltransferase domain-containing protein</fullName>
    </recommendedName>
</protein>
<evidence type="ECO:0000313" key="2">
    <source>
        <dbReference type="EMBL" id="GHB17332.1"/>
    </source>
</evidence>
<dbReference type="Proteomes" id="UP000599437">
    <property type="component" value="Unassembled WGS sequence"/>
</dbReference>
<proteinExistence type="predicted"/>
<evidence type="ECO:0000256" key="1">
    <source>
        <dbReference type="ARBA" id="ARBA00022679"/>
    </source>
</evidence>
<dbReference type="PANTHER" id="PTHR13947:SF37">
    <property type="entry name" value="LD18367P"/>
    <property type="match status" value="1"/>
</dbReference>
<keyword evidence="3" id="KW-1185">Reference proteome</keyword>
<dbReference type="SUPFAM" id="SSF55729">
    <property type="entry name" value="Acyl-CoA N-acyltransferases (Nat)"/>
    <property type="match status" value="1"/>
</dbReference>
<evidence type="ECO:0000313" key="3">
    <source>
        <dbReference type="Proteomes" id="UP000599437"/>
    </source>
</evidence>
<evidence type="ECO:0008006" key="4">
    <source>
        <dbReference type="Google" id="ProtNLM"/>
    </source>
</evidence>
<dbReference type="EMBL" id="BMVO01000017">
    <property type="protein sequence ID" value="GHB17332.1"/>
    <property type="molecule type" value="Genomic_DNA"/>
</dbReference>
<sequence length="82" mass="8954">MLDAGPARGHGPGDPLVRTVIDFAYGAGYREVVLWTNDVLAAARRICRRAGFTLVTEKPHRSYGADLVGQDWRLSLQEGASQ</sequence>
<name>A0ABQ3DV07_9ACTN</name>
<gene>
    <name evidence="2" type="ORF">GCM10010346_46510</name>
</gene>
<dbReference type="InterPro" id="IPR050769">
    <property type="entry name" value="NAT_camello-type"/>
</dbReference>
<accession>A0ABQ3DV07</accession>
<comment type="caution">
    <text evidence="2">The sequence shown here is derived from an EMBL/GenBank/DDBJ whole genome shotgun (WGS) entry which is preliminary data.</text>
</comment>
<dbReference type="Gene3D" id="3.40.630.30">
    <property type="match status" value="1"/>
</dbReference>